<comment type="caution">
    <text evidence="3">The sequence shown here is derived from an EMBL/GenBank/DDBJ whole genome shotgun (WGS) entry which is preliminary data.</text>
</comment>
<proteinExistence type="predicted"/>
<dbReference type="EMBL" id="JBHUHF010000001">
    <property type="protein sequence ID" value="MFD2027289.1"/>
    <property type="molecule type" value="Genomic_DNA"/>
</dbReference>
<feature type="compositionally biased region" description="Basic and acidic residues" evidence="1">
    <location>
        <begin position="335"/>
        <end position="352"/>
    </location>
</feature>
<feature type="transmembrane region" description="Helical" evidence="2">
    <location>
        <begin position="155"/>
        <end position="173"/>
    </location>
</feature>
<evidence type="ECO:0000256" key="1">
    <source>
        <dbReference type="SAM" id="MobiDB-lite"/>
    </source>
</evidence>
<evidence type="ECO:0000256" key="2">
    <source>
        <dbReference type="SAM" id="Phobius"/>
    </source>
</evidence>
<sequence>MTRKKVTDYVDTSKIDTEKVKERAAEASALLSDVSSRAAVQAEALAAQAKGQASSAKDWAQPRVNDFIAWLTPRAEKAWQDSLQAAAPQVEKVAGKAAPLIDTAHDKLVDDLLPKMVATFNDAASNAASAQGKASLAASVTAAADKANKKGSKKGWLVALAAGGVAVAGYVFWKRAQPQTDPWAEPWEQATGADYTDGSARHSSGVGSAAGSAVAKGKEAGARAAQTAKDLGVRAYSAASPAFEAAKEKAAPVLGKATPVFDAAKEKAAPVFDAAWSSAQKASSAMSDAAQKGRTNSGDPVVATPEAADLGPAAAVPASEVGTSTPTEPAVGDPVVDKPADPEPVEERRQEG</sequence>
<evidence type="ECO:0000313" key="4">
    <source>
        <dbReference type="Proteomes" id="UP001597338"/>
    </source>
</evidence>
<feature type="region of interest" description="Disordered" evidence="1">
    <location>
        <begin position="285"/>
        <end position="352"/>
    </location>
</feature>
<keyword evidence="2" id="KW-1133">Transmembrane helix</keyword>
<dbReference type="RefSeq" id="WP_377199041.1">
    <property type="nucleotide sequence ID" value="NZ_JBHUHF010000001.1"/>
</dbReference>
<reference evidence="4" key="1">
    <citation type="journal article" date="2019" name="Int. J. Syst. Evol. Microbiol.">
        <title>The Global Catalogue of Microorganisms (GCM) 10K type strain sequencing project: providing services to taxonomists for standard genome sequencing and annotation.</title>
        <authorList>
            <consortium name="The Broad Institute Genomics Platform"/>
            <consortium name="The Broad Institute Genome Sequencing Center for Infectious Disease"/>
            <person name="Wu L."/>
            <person name="Ma J."/>
        </authorList>
    </citation>
    <scope>NUCLEOTIDE SEQUENCE [LARGE SCALE GENOMIC DNA]</scope>
    <source>
        <strain evidence="4">CCM 7043</strain>
    </source>
</reference>
<organism evidence="3 4">
    <name type="scientific">Promicromonospora aerolata</name>
    <dbReference type="NCBI Taxonomy" id="195749"/>
    <lineage>
        <taxon>Bacteria</taxon>
        <taxon>Bacillati</taxon>
        <taxon>Actinomycetota</taxon>
        <taxon>Actinomycetes</taxon>
        <taxon>Micrococcales</taxon>
        <taxon>Promicromonosporaceae</taxon>
        <taxon>Promicromonospora</taxon>
    </lineage>
</organism>
<protein>
    <submittedName>
        <fullName evidence="3">Uncharacterized protein</fullName>
    </submittedName>
</protein>
<gene>
    <name evidence="3" type="ORF">ACFSL2_17385</name>
</gene>
<feature type="compositionally biased region" description="Low complexity" evidence="1">
    <location>
        <begin position="303"/>
        <end position="318"/>
    </location>
</feature>
<evidence type="ECO:0000313" key="3">
    <source>
        <dbReference type="EMBL" id="MFD2027289.1"/>
    </source>
</evidence>
<accession>A0ABW4VAL8</accession>
<keyword evidence="2" id="KW-0472">Membrane</keyword>
<dbReference type="Proteomes" id="UP001597338">
    <property type="component" value="Unassembled WGS sequence"/>
</dbReference>
<name>A0ABW4VAL8_9MICO</name>
<keyword evidence="4" id="KW-1185">Reference proteome</keyword>
<keyword evidence="2" id="KW-0812">Transmembrane</keyword>